<evidence type="ECO:0000256" key="3">
    <source>
        <dbReference type="ARBA" id="ARBA00023270"/>
    </source>
</evidence>
<evidence type="ECO:0000313" key="5">
    <source>
        <dbReference type="Proteomes" id="UP000521313"/>
    </source>
</evidence>
<dbReference type="GO" id="GO:0016832">
    <property type="term" value="F:aldehyde-lyase activity"/>
    <property type="evidence" value="ECO:0007669"/>
    <property type="project" value="InterPro"/>
</dbReference>
<dbReference type="CDD" id="cd00956">
    <property type="entry name" value="Transaldolase_FSA"/>
    <property type="match status" value="1"/>
</dbReference>
<dbReference type="EMBL" id="JACHHD010000006">
    <property type="protein sequence ID" value="MBB5184735.1"/>
    <property type="molecule type" value="Genomic_DNA"/>
</dbReference>
<keyword evidence="4" id="KW-0456">Lyase</keyword>
<dbReference type="InterPro" id="IPR013785">
    <property type="entry name" value="Aldolase_TIM"/>
</dbReference>
<keyword evidence="3" id="KW-0704">Schiff base</keyword>
<keyword evidence="2" id="KW-0963">Cytoplasm</keyword>
<dbReference type="Gene3D" id="3.20.20.70">
    <property type="entry name" value="Aldolase class I"/>
    <property type="match status" value="1"/>
</dbReference>
<dbReference type="SUPFAM" id="SSF51569">
    <property type="entry name" value="Aldolase"/>
    <property type="match status" value="1"/>
</dbReference>
<dbReference type="Proteomes" id="UP000521313">
    <property type="component" value="Unassembled WGS sequence"/>
</dbReference>
<dbReference type="FunFam" id="3.20.20.70:FF:000018">
    <property type="entry name" value="Probable transaldolase"/>
    <property type="match status" value="1"/>
</dbReference>
<sequence>MELIIDSADIQKIKKLNELCTVSGVTTNPSILTKSGREAMDVIHDLLAILSDDQKLFIQVVKTDYEGIMEEAERIAALRPKNMYVKIPVTHDGLKAIKECKKRGIHTLATAIYSAEQGFLAACNGADYLAPYVNRMCNYGDGVQTTKDLIEMLKVNGLPTKVVAASFKNTYQVHELIKAGIQAVTVPCDVLFNMINHPATTIAVGEFTMDWQRAYQRKQLFPEAE</sequence>
<dbReference type="InterPro" id="IPR033919">
    <property type="entry name" value="TSA/FSA_arc/bac"/>
</dbReference>
<dbReference type="InterPro" id="IPR001585">
    <property type="entry name" value="TAL/FSA"/>
</dbReference>
<accession>A0A7W8FYG0</accession>
<dbReference type="Pfam" id="PF00923">
    <property type="entry name" value="TAL_FSA"/>
    <property type="match status" value="1"/>
</dbReference>
<dbReference type="PANTHER" id="PTHR10683">
    <property type="entry name" value="TRANSALDOLASE"/>
    <property type="match status" value="1"/>
</dbReference>
<dbReference type="AlphaFoldDB" id="A0A7W8FYG0"/>
<dbReference type="PROSITE" id="PS01054">
    <property type="entry name" value="TRANSALDOLASE_1"/>
    <property type="match status" value="1"/>
</dbReference>
<evidence type="ECO:0000256" key="1">
    <source>
        <dbReference type="ARBA" id="ARBA00004496"/>
    </source>
</evidence>
<dbReference type="InterPro" id="IPR018225">
    <property type="entry name" value="Transaldolase_AS"/>
</dbReference>
<dbReference type="PANTHER" id="PTHR10683:SF28">
    <property type="entry name" value="TRANSALDOLASE C"/>
    <property type="match status" value="1"/>
</dbReference>
<comment type="caution">
    <text evidence="4">The sequence shown here is derived from an EMBL/GenBank/DDBJ whole genome shotgun (WGS) entry which is preliminary data.</text>
</comment>
<evidence type="ECO:0000256" key="2">
    <source>
        <dbReference type="ARBA" id="ARBA00022490"/>
    </source>
</evidence>
<proteinExistence type="predicted"/>
<dbReference type="EC" id="4.1.2.-" evidence="4"/>
<dbReference type="GO" id="GO:0005737">
    <property type="term" value="C:cytoplasm"/>
    <property type="evidence" value="ECO:0007669"/>
    <property type="project" value="UniProtKB-SubCell"/>
</dbReference>
<dbReference type="GO" id="GO:0005975">
    <property type="term" value="P:carbohydrate metabolic process"/>
    <property type="evidence" value="ECO:0007669"/>
    <property type="project" value="InterPro"/>
</dbReference>
<name>A0A7W8FYG0_9FIRM</name>
<reference evidence="4 5" key="1">
    <citation type="submission" date="2020-08" db="EMBL/GenBank/DDBJ databases">
        <title>Genomic Encyclopedia of Type Strains, Phase IV (KMG-IV): sequencing the most valuable type-strain genomes for metagenomic binning, comparative biology and taxonomic classification.</title>
        <authorList>
            <person name="Goeker M."/>
        </authorList>
    </citation>
    <scope>NUCLEOTIDE SEQUENCE [LARGE SCALE GENOMIC DNA]</scope>
    <source>
        <strain evidence="4 5">DSM 26963</strain>
    </source>
</reference>
<evidence type="ECO:0000313" key="4">
    <source>
        <dbReference type="EMBL" id="MBB5184735.1"/>
    </source>
</evidence>
<gene>
    <name evidence="4" type="ORF">HNQ43_000778</name>
</gene>
<protein>
    <submittedName>
        <fullName evidence="4">Fructose-6-phosphate aldolase 1</fullName>
        <ecNumber evidence="4">4.1.2.-</ecNumber>
    </submittedName>
</protein>
<dbReference type="RefSeq" id="WP_183374970.1">
    <property type="nucleotide sequence ID" value="NZ_JACHHD010000006.1"/>
</dbReference>
<comment type="subcellular location">
    <subcellularLocation>
        <location evidence="1">Cytoplasm</location>
    </subcellularLocation>
</comment>
<organism evidence="4 5">
    <name type="scientific">Faecalicoccus acidiformans</name>
    <dbReference type="NCBI Taxonomy" id="915173"/>
    <lineage>
        <taxon>Bacteria</taxon>
        <taxon>Bacillati</taxon>
        <taxon>Bacillota</taxon>
        <taxon>Erysipelotrichia</taxon>
        <taxon>Erysipelotrichales</taxon>
        <taxon>Erysipelotrichaceae</taxon>
        <taxon>Faecalicoccus</taxon>
    </lineage>
</organism>